<feature type="transmembrane region" description="Helical" evidence="1">
    <location>
        <begin position="145"/>
        <end position="169"/>
    </location>
</feature>
<dbReference type="GO" id="GO:0046513">
    <property type="term" value="P:ceramide biosynthetic process"/>
    <property type="evidence" value="ECO:0007669"/>
    <property type="project" value="TreeGrafter"/>
</dbReference>
<keyword evidence="1" id="KW-0472">Membrane</keyword>
<feature type="transmembrane region" description="Helical" evidence="1">
    <location>
        <begin position="55"/>
        <end position="76"/>
    </location>
</feature>
<dbReference type="RefSeq" id="WP_184305732.1">
    <property type="nucleotide sequence ID" value="NZ_JACHXU010000010.1"/>
</dbReference>
<feature type="transmembrane region" description="Helical" evidence="1">
    <location>
        <begin position="189"/>
        <end position="210"/>
    </location>
</feature>
<evidence type="ECO:0000256" key="1">
    <source>
        <dbReference type="SAM" id="Phobius"/>
    </source>
</evidence>
<evidence type="ECO:0000313" key="4">
    <source>
        <dbReference type="Proteomes" id="UP000536179"/>
    </source>
</evidence>
<dbReference type="PANTHER" id="PTHR12879:SF8">
    <property type="entry name" value="SPHINGOLIPID DELTA(4)-DESATURASE DES1"/>
    <property type="match status" value="1"/>
</dbReference>
<dbReference type="Proteomes" id="UP000536179">
    <property type="component" value="Unassembled WGS sequence"/>
</dbReference>
<evidence type="ECO:0000313" key="3">
    <source>
        <dbReference type="EMBL" id="MBB3207390.1"/>
    </source>
</evidence>
<dbReference type="EMBL" id="JACHXU010000010">
    <property type="protein sequence ID" value="MBB3207390.1"/>
    <property type="molecule type" value="Genomic_DNA"/>
</dbReference>
<dbReference type="AlphaFoldDB" id="A0A7W5DZL9"/>
<dbReference type="InterPro" id="IPR005804">
    <property type="entry name" value="FA_desaturase_dom"/>
</dbReference>
<comment type="caution">
    <text evidence="3">The sequence shown here is derived from an EMBL/GenBank/DDBJ whole genome shotgun (WGS) entry which is preliminary data.</text>
</comment>
<keyword evidence="4" id="KW-1185">Reference proteome</keyword>
<dbReference type="PANTHER" id="PTHR12879">
    <property type="entry name" value="SPHINGOLIPID DELTA 4 DESATURASE/C-4 HYDROXYLASE PROTEIN DES2"/>
    <property type="match status" value="1"/>
</dbReference>
<dbReference type="GO" id="GO:0016020">
    <property type="term" value="C:membrane"/>
    <property type="evidence" value="ECO:0007669"/>
    <property type="project" value="GOC"/>
</dbReference>
<keyword evidence="1" id="KW-1133">Transmembrane helix</keyword>
<organism evidence="3 4">
    <name type="scientific">Aporhodopirellula rubra</name>
    <dbReference type="NCBI Taxonomy" id="980271"/>
    <lineage>
        <taxon>Bacteria</taxon>
        <taxon>Pseudomonadati</taxon>
        <taxon>Planctomycetota</taxon>
        <taxon>Planctomycetia</taxon>
        <taxon>Pirellulales</taxon>
        <taxon>Pirellulaceae</taxon>
        <taxon>Aporhodopirellula</taxon>
    </lineage>
</organism>
<sequence length="326" mass="37713">MKTTSFDDRHCVSRETLRQLQERTDVPAIVRLTVQFSLIAALLFVVLFSQPNTHWLNIVAAVVLGLVQASLFGPLHECIHLTAFRSRRLNHAVAWLTGFSLLWTPSSYREFHFEHHRHTHDPNRDPEIALGGESFANWPARTHEYLALASGLLLLVMRTLMICLPAVGLPESLWQRLAPHVRPRSRRQIAWESRIVLVLYIAIVICAVNWMPRLGYLLISLFVAHSFLALYLASEHTGCEMTGNILNRTRTVISNRLLRFFMWNLPYHSEHHAYPSVPFYSLPKLHDALQDDLVYVDDSYCSLHSRVFRKIFKREDTSELARRKSK</sequence>
<feature type="transmembrane region" description="Helical" evidence="1">
    <location>
        <begin position="88"/>
        <end position="106"/>
    </location>
</feature>
<dbReference type="Pfam" id="PF00487">
    <property type="entry name" value="FA_desaturase"/>
    <property type="match status" value="1"/>
</dbReference>
<keyword evidence="1" id="KW-0812">Transmembrane</keyword>
<evidence type="ECO:0000259" key="2">
    <source>
        <dbReference type="Pfam" id="PF00487"/>
    </source>
</evidence>
<feature type="transmembrane region" description="Helical" evidence="1">
    <location>
        <begin position="28"/>
        <end position="49"/>
    </location>
</feature>
<dbReference type="GO" id="GO:0042284">
    <property type="term" value="F:sphingolipid delta-4 desaturase activity"/>
    <property type="evidence" value="ECO:0007669"/>
    <property type="project" value="TreeGrafter"/>
</dbReference>
<proteinExistence type="predicted"/>
<feature type="domain" description="Fatty acid desaturase" evidence="2">
    <location>
        <begin position="54"/>
        <end position="300"/>
    </location>
</feature>
<name>A0A7W5DZL9_9BACT</name>
<gene>
    <name evidence="3" type="ORF">FHS27_003211</name>
</gene>
<reference evidence="3 4" key="1">
    <citation type="submission" date="2020-08" db="EMBL/GenBank/DDBJ databases">
        <title>Genomic Encyclopedia of Type Strains, Phase III (KMG-III): the genomes of soil and plant-associated and newly described type strains.</title>
        <authorList>
            <person name="Whitman W."/>
        </authorList>
    </citation>
    <scope>NUCLEOTIDE SEQUENCE [LARGE SCALE GENOMIC DNA]</scope>
    <source>
        <strain evidence="3 4">CECT 8075</strain>
    </source>
</reference>
<accession>A0A7W5DZL9</accession>
<feature type="transmembrane region" description="Helical" evidence="1">
    <location>
        <begin position="216"/>
        <end position="233"/>
    </location>
</feature>
<protein>
    <submittedName>
        <fullName evidence="3">Fatty acid desaturase</fullName>
    </submittedName>
</protein>